<protein>
    <submittedName>
        <fullName evidence="2">Glutamyl-tRNA(Gln) amidotransferase subunit A</fullName>
        <ecNumber evidence="2">6.3.5.-</ecNumber>
    </submittedName>
</protein>
<dbReference type="RefSeq" id="WP_042629379.1">
    <property type="nucleotide sequence ID" value="NZ_CP002581.1"/>
</dbReference>
<dbReference type="EMBL" id="CP002581">
    <property type="protein sequence ID" value="AJK49268.1"/>
    <property type="molecule type" value="Genomic_DNA"/>
</dbReference>
<dbReference type="SUPFAM" id="SSF75304">
    <property type="entry name" value="Amidase signature (AS) enzymes"/>
    <property type="match status" value="1"/>
</dbReference>
<dbReference type="Pfam" id="PF01425">
    <property type="entry name" value="Amidase"/>
    <property type="match status" value="1"/>
</dbReference>
<accession>A0A0B6S0U3</accession>
<proteinExistence type="predicted"/>
<sequence>MIPIDTLPLRELVGLQRRGRLSSRALAEHYLARIAERNPRLNAIIEPAAPRQVLAEADAADAALRRGRLHGPLHGVPLTLKDACHVRGFHPSRGVRELHGKASDANATVVQRLFDAGAVALGLSNVPEMCMAFETDNLLHGRTLNPHHPDRSAGGSSGGEAAAIAAGMSPGGLASDACGSVRVPAHFNGVYGLKPTQWRVPLTGQFPQDRSGLFHLCSSFAVMGRGVDDVALLGELISGPDGHDPDTVPAPFGDYRRQPLAPLRVGVWHESAGPARPSAAVRERLQHAAALLDGAVASVVERAPPMVDEACEVLWKVLILGGDGGRGWRQLFGRIGKQAFSPPIAALLEWSAGLEMSVDELRAALVMRDTVRYQLAAWFREIDVLICPVYPDVAFGHGESLREPATYRYVFPFSLSGSPAVVIPAGRCPDSGLPIGLQLVGRHWDEHQLLAVAAHLERRLPAWEPA</sequence>
<gene>
    <name evidence="2" type="primary">gatA1</name>
    <name evidence="2" type="ORF">BGL_2c11900</name>
</gene>
<evidence type="ECO:0000313" key="2">
    <source>
        <dbReference type="EMBL" id="AJK49268.1"/>
    </source>
</evidence>
<dbReference type="GO" id="GO:0016874">
    <property type="term" value="F:ligase activity"/>
    <property type="evidence" value="ECO:0007669"/>
    <property type="project" value="UniProtKB-KW"/>
</dbReference>
<feature type="domain" description="Amidase" evidence="1">
    <location>
        <begin position="26"/>
        <end position="450"/>
    </location>
</feature>
<dbReference type="EC" id="6.3.5.-" evidence="2"/>
<keyword evidence="2" id="KW-0436">Ligase</keyword>
<keyword evidence="2" id="KW-0808">Transferase</keyword>
<dbReference type="InterPro" id="IPR052739">
    <property type="entry name" value="FAAH2"/>
</dbReference>
<dbReference type="Proteomes" id="UP000031838">
    <property type="component" value="Chromosome 2"/>
</dbReference>
<dbReference type="GO" id="GO:0016740">
    <property type="term" value="F:transferase activity"/>
    <property type="evidence" value="ECO:0007669"/>
    <property type="project" value="UniProtKB-KW"/>
</dbReference>
<evidence type="ECO:0000313" key="3">
    <source>
        <dbReference type="Proteomes" id="UP000031838"/>
    </source>
</evidence>
<evidence type="ECO:0000259" key="1">
    <source>
        <dbReference type="Pfam" id="PF01425"/>
    </source>
</evidence>
<keyword evidence="3" id="KW-1185">Reference proteome</keyword>
<dbReference type="InterPro" id="IPR036928">
    <property type="entry name" value="AS_sf"/>
</dbReference>
<reference evidence="2 3" key="2">
    <citation type="journal article" date="2016" name="Appl. Microbiol. Biotechnol.">
        <title>Mutations improving production and secretion of extracellular lipase by Burkholderia glumae PG1.</title>
        <authorList>
            <person name="Knapp A."/>
            <person name="Voget S."/>
            <person name="Gao R."/>
            <person name="Zaburannyi N."/>
            <person name="Krysciak D."/>
            <person name="Breuer M."/>
            <person name="Hauer B."/>
            <person name="Streit W.R."/>
            <person name="Muller R."/>
            <person name="Daniel R."/>
            <person name="Jaeger K.E."/>
        </authorList>
    </citation>
    <scope>NUCLEOTIDE SEQUENCE [LARGE SCALE GENOMIC DNA]</scope>
    <source>
        <strain evidence="2 3">PG1</strain>
    </source>
</reference>
<dbReference type="HOGENOM" id="CLU_009600_0_4_4"/>
<dbReference type="GO" id="GO:0012505">
    <property type="term" value="C:endomembrane system"/>
    <property type="evidence" value="ECO:0007669"/>
    <property type="project" value="TreeGrafter"/>
</dbReference>
<organism evidence="2 3">
    <name type="scientific">Burkholderia plantarii</name>
    <dbReference type="NCBI Taxonomy" id="41899"/>
    <lineage>
        <taxon>Bacteria</taxon>
        <taxon>Pseudomonadati</taxon>
        <taxon>Pseudomonadota</taxon>
        <taxon>Betaproteobacteria</taxon>
        <taxon>Burkholderiales</taxon>
        <taxon>Burkholderiaceae</taxon>
        <taxon>Burkholderia</taxon>
    </lineage>
</organism>
<dbReference type="OrthoDB" id="8576090at2"/>
<dbReference type="PANTHER" id="PTHR43372:SF4">
    <property type="entry name" value="FATTY-ACID AMIDE HYDROLASE 2"/>
    <property type="match status" value="1"/>
</dbReference>
<name>A0A0B6S0U3_BURPL</name>
<dbReference type="KEGG" id="bgp:BGL_2c11900"/>
<dbReference type="AlphaFoldDB" id="A0A0B6S0U3"/>
<reference evidence="3" key="1">
    <citation type="submission" date="2011-03" db="EMBL/GenBank/DDBJ databases">
        <authorList>
            <person name="Voget S."/>
            <person name="Streit W.R."/>
            <person name="Jaeger K.E."/>
            <person name="Daniel R."/>
        </authorList>
    </citation>
    <scope>NUCLEOTIDE SEQUENCE [LARGE SCALE GENOMIC DNA]</scope>
    <source>
        <strain evidence="3">PG1</strain>
    </source>
</reference>
<dbReference type="PANTHER" id="PTHR43372">
    <property type="entry name" value="FATTY-ACID AMIDE HYDROLASE"/>
    <property type="match status" value="1"/>
</dbReference>
<dbReference type="Gene3D" id="3.90.1300.10">
    <property type="entry name" value="Amidase signature (AS) domain"/>
    <property type="match status" value="1"/>
</dbReference>
<dbReference type="InterPro" id="IPR023631">
    <property type="entry name" value="Amidase_dom"/>
</dbReference>